<gene>
    <name evidence="3" type="ORF">KS419_16050</name>
</gene>
<evidence type="ECO:0000313" key="3">
    <source>
        <dbReference type="EMBL" id="MBU9713244.1"/>
    </source>
</evidence>
<sequence>MKIDISDKAIKWFQDELDVKPGDGVQFFVRYGGCGNIQTGFSLGVVKKDPEDPVVTVTEKDIHFYIETKDEWYFNGKDFSVDYDSTIDEIQFTHDIQED</sequence>
<organism evidence="3 4">
    <name type="scientific">Evansella tamaricis</name>
    <dbReference type="NCBI Taxonomy" id="2069301"/>
    <lineage>
        <taxon>Bacteria</taxon>
        <taxon>Bacillati</taxon>
        <taxon>Bacillota</taxon>
        <taxon>Bacilli</taxon>
        <taxon>Bacillales</taxon>
        <taxon>Bacillaceae</taxon>
        <taxon>Evansella</taxon>
    </lineage>
</organism>
<reference evidence="3 4" key="1">
    <citation type="submission" date="2021-06" db="EMBL/GenBank/DDBJ databases">
        <title>Bacillus sp. RD4P76, an endophyte from a halophyte.</title>
        <authorList>
            <person name="Sun J.-Q."/>
        </authorList>
    </citation>
    <scope>NUCLEOTIDE SEQUENCE [LARGE SCALE GENOMIC DNA]</scope>
    <source>
        <strain evidence="3 4">CGMCC 1.15917</strain>
    </source>
</reference>
<dbReference type="InterPro" id="IPR000361">
    <property type="entry name" value="ATAP_core_dom"/>
</dbReference>
<dbReference type="Pfam" id="PF01521">
    <property type="entry name" value="Fe-S_biosyn"/>
    <property type="match status" value="1"/>
</dbReference>
<dbReference type="InterPro" id="IPR008326">
    <property type="entry name" value="PdhI-like"/>
</dbReference>
<evidence type="ECO:0000256" key="1">
    <source>
        <dbReference type="ARBA" id="ARBA00006718"/>
    </source>
</evidence>
<name>A0ABS6JJ60_9BACI</name>
<evidence type="ECO:0000259" key="2">
    <source>
        <dbReference type="Pfam" id="PF01521"/>
    </source>
</evidence>
<comment type="similarity">
    <text evidence="1">Belongs to the HesB/IscA family.</text>
</comment>
<accession>A0ABS6JJ60</accession>
<dbReference type="RefSeq" id="WP_217067405.1">
    <property type="nucleotide sequence ID" value="NZ_JAHQCS010000131.1"/>
</dbReference>
<dbReference type="PIRSF" id="PIRSF034852">
    <property type="entry name" value="UCP034852"/>
    <property type="match status" value="1"/>
</dbReference>
<dbReference type="EMBL" id="JAHQCS010000131">
    <property type="protein sequence ID" value="MBU9713244.1"/>
    <property type="molecule type" value="Genomic_DNA"/>
</dbReference>
<evidence type="ECO:0000313" key="4">
    <source>
        <dbReference type="Proteomes" id="UP000784880"/>
    </source>
</evidence>
<protein>
    <recommendedName>
        <fullName evidence="2">Core domain-containing protein</fullName>
    </recommendedName>
</protein>
<proteinExistence type="inferred from homology"/>
<comment type="caution">
    <text evidence="3">The sequence shown here is derived from an EMBL/GenBank/DDBJ whole genome shotgun (WGS) entry which is preliminary data.</text>
</comment>
<keyword evidence="4" id="KW-1185">Reference proteome</keyword>
<dbReference type="Proteomes" id="UP000784880">
    <property type="component" value="Unassembled WGS sequence"/>
</dbReference>
<feature type="domain" description="Core" evidence="2">
    <location>
        <begin position="1"/>
        <end position="96"/>
    </location>
</feature>